<dbReference type="EMBL" id="JYDW01000157">
    <property type="protein sequence ID" value="KRZ53727.1"/>
    <property type="molecule type" value="Genomic_DNA"/>
</dbReference>
<proteinExistence type="predicted"/>
<accession>A0A0V1L2E5</accession>
<gene>
    <name evidence="2" type="ORF">T02_3519</name>
    <name evidence="1" type="ORF">T02_8343</name>
</gene>
<reference evidence="2 3" key="1">
    <citation type="submission" date="2015-05" db="EMBL/GenBank/DDBJ databases">
        <title>Evolution of Trichinella species and genotypes.</title>
        <authorList>
            <person name="Korhonen P.K."/>
            <person name="Edoardo P."/>
            <person name="Giuseppe L.R."/>
            <person name="Gasser R.B."/>
        </authorList>
    </citation>
    <scope>NUCLEOTIDE SEQUENCE [LARGE SCALE GENOMIC DNA]</scope>
    <source>
        <strain evidence="2">ISS10</strain>
    </source>
</reference>
<organism evidence="2 3">
    <name type="scientific">Trichinella nativa</name>
    <dbReference type="NCBI Taxonomy" id="6335"/>
    <lineage>
        <taxon>Eukaryota</taxon>
        <taxon>Metazoa</taxon>
        <taxon>Ecdysozoa</taxon>
        <taxon>Nematoda</taxon>
        <taxon>Enoplea</taxon>
        <taxon>Dorylaimia</taxon>
        <taxon>Trichinellida</taxon>
        <taxon>Trichinellidae</taxon>
        <taxon>Trichinella</taxon>
    </lineage>
</organism>
<protein>
    <submittedName>
        <fullName evidence="2">Uncharacterized protein</fullName>
    </submittedName>
</protein>
<keyword evidence="3" id="KW-1185">Reference proteome</keyword>
<name>A0A0V1L2E5_9BILA</name>
<comment type="caution">
    <text evidence="2">The sequence shown here is derived from an EMBL/GenBank/DDBJ whole genome shotgun (WGS) entry which is preliminary data.</text>
</comment>
<evidence type="ECO:0000313" key="1">
    <source>
        <dbReference type="EMBL" id="KRZ51142.1"/>
    </source>
</evidence>
<evidence type="ECO:0000313" key="3">
    <source>
        <dbReference type="Proteomes" id="UP000054721"/>
    </source>
</evidence>
<dbReference type="Proteomes" id="UP000054721">
    <property type="component" value="Unassembled WGS sequence"/>
</dbReference>
<sequence length="155" mass="17897">MQMHNYQLVLVIEKHLYSAFWIKSVCNRGPGAQHGRERERAATAYSRSVERSRVILDHQKGCVYYSESKRGRGRKINTFYMQFICNEGAVTGESNRDGDLPASYNGKHCCEYNREAKSTTITAIRLTFALNVTQARQADRNTHFTERRCKQLITQ</sequence>
<dbReference type="AlphaFoldDB" id="A0A0V1L2E5"/>
<evidence type="ECO:0000313" key="2">
    <source>
        <dbReference type="EMBL" id="KRZ53727.1"/>
    </source>
</evidence>
<dbReference type="EMBL" id="JYDW01000237">
    <property type="protein sequence ID" value="KRZ51142.1"/>
    <property type="molecule type" value="Genomic_DNA"/>
</dbReference>